<feature type="chain" id="PRO_5045825290" description="Tetratricopeptide repeat protein" evidence="1">
    <location>
        <begin position="28"/>
        <end position="357"/>
    </location>
</feature>
<evidence type="ECO:0000313" key="2">
    <source>
        <dbReference type="EMBL" id="GAA4357667.1"/>
    </source>
</evidence>
<dbReference type="Proteomes" id="UP001501011">
    <property type="component" value="Unassembled WGS sequence"/>
</dbReference>
<dbReference type="InterPro" id="IPR011990">
    <property type="entry name" value="TPR-like_helical_dom_sf"/>
</dbReference>
<proteinExistence type="predicted"/>
<name>A0ABP8IF60_9GAMM</name>
<dbReference type="EMBL" id="BAABFV010000001">
    <property type="protein sequence ID" value="GAA4357667.1"/>
    <property type="molecule type" value="Genomic_DNA"/>
</dbReference>
<sequence length="357" mass="40734">MANNKLQPLTSAALSLLVFFYAPSINAEEWVPKNPDDIILEYPVNKSAVTGELDQTPETVLDSVETLIEESQYPGKSSRLMVAENQLATIKPGELSKELSNQYYLAKANIAQSKHQFISALAHLSNIDPNSRYHPQRLLIAARIHIIENNLSEAEKKCRELIKSHVSAAELCLIETKVHQGKTEEVLRSVKLLVRKYKDTESPLTRYYHQVKGSMFRVMDDFAQAKIEFQYHLEKAPVSQWYQWSDMAFASGSPKEAYTQLSKIADRYSTIEDGLLVRLARAEKLSDTGTQYQKLANEKIALRILRKDDIHAADIAYYYTYVSPNPEVALTWAQKNWQHVKEPADRELLEHAQQLNN</sequence>
<evidence type="ECO:0008006" key="4">
    <source>
        <dbReference type="Google" id="ProtNLM"/>
    </source>
</evidence>
<organism evidence="2 3">
    <name type="scientific">Kangiella marina</name>
    <dbReference type="NCBI Taxonomy" id="1079178"/>
    <lineage>
        <taxon>Bacteria</taxon>
        <taxon>Pseudomonadati</taxon>
        <taxon>Pseudomonadota</taxon>
        <taxon>Gammaproteobacteria</taxon>
        <taxon>Kangiellales</taxon>
        <taxon>Kangiellaceae</taxon>
        <taxon>Kangiella</taxon>
    </lineage>
</organism>
<gene>
    <name evidence="2" type="ORF">GCM10023151_06920</name>
</gene>
<evidence type="ECO:0000313" key="3">
    <source>
        <dbReference type="Proteomes" id="UP001501011"/>
    </source>
</evidence>
<dbReference type="Gene3D" id="1.25.40.10">
    <property type="entry name" value="Tetratricopeptide repeat domain"/>
    <property type="match status" value="1"/>
</dbReference>
<evidence type="ECO:0000256" key="1">
    <source>
        <dbReference type="SAM" id="SignalP"/>
    </source>
</evidence>
<protein>
    <recommendedName>
        <fullName evidence="4">Tetratricopeptide repeat protein</fullName>
    </recommendedName>
</protein>
<feature type="signal peptide" evidence="1">
    <location>
        <begin position="1"/>
        <end position="27"/>
    </location>
</feature>
<keyword evidence="3" id="KW-1185">Reference proteome</keyword>
<comment type="caution">
    <text evidence="2">The sequence shown here is derived from an EMBL/GenBank/DDBJ whole genome shotgun (WGS) entry which is preliminary data.</text>
</comment>
<accession>A0ABP8IF60</accession>
<keyword evidence="1" id="KW-0732">Signal</keyword>
<reference evidence="3" key="1">
    <citation type="journal article" date="2019" name="Int. J. Syst. Evol. Microbiol.">
        <title>The Global Catalogue of Microorganisms (GCM) 10K type strain sequencing project: providing services to taxonomists for standard genome sequencing and annotation.</title>
        <authorList>
            <consortium name="The Broad Institute Genomics Platform"/>
            <consortium name="The Broad Institute Genome Sequencing Center for Infectious Disease"/>
            <person name="Wu L."/>
            <person name="Ma J."/>
        </authorList>
    </citation>
    <scope>NUCLEOTIDE SEQUENCE [LARGE SCALE GENOMIC DNA]</scope>
    <source>
        <strain evidence="3">JCM 17728</strain>
    </source>
</reference>
<dbReference type="RefSeq" id="WP_345291805.1">
    <property type="nucleotide sequence ID" value="NZ_BAABFV010000001.1"/>
</dbReference>